<proteinExistence type="predicted"/>
<dbReference type="PANTHER" id="PTHR43585:SF2">
    <property type="entry name" value="ATP-GRASP ENZYME FSQD"/>
    <property type="match status" value="1"/>
</dbReference>
<sequence>MTDRRILLAIEAMSEVDEMAVAADKHGYQLRVLAEDPAYYDSTHAEIVKFPTRDHEQLHAYVAARRSEISQVFSVTDTWGVVASKIRDAFGFYQFGDTTKLEFFRDKEAVQSELIALKLAQPSQSWPKIMKLRSGTGKMGVHLVSSEEEASAVIKSSGFDESDYVKQDFYLGPTYSAEVWRDATSEIFFGVTNRIVSKPPLFTERVKSFPWAADSVWEERVKAWVFRVLDALGYDLGLAHVEFIETTAGFELVEINPRMAGSVITPGILKTTHFNPYAMAVHQALNTQPCEKSEREILCGFSHVSLYASRVGIIKSIKGLENIHRYPGQLVCYLREILRIALLRWAPIGRVSETWRLQARLPRWRKIEQSVRHS</sequence>
<dbReference type="RefSeq" id="WP_277103635.1">
    <property type="nucleotide sequence ID" value="NZ_BAAAJS010000066.1"/>
</dbReference>
<dbReference type="InterPro" id="IPR052032">
    <property type="entry name" value="ATP-dep_AA_Ligase"/>
</dbReference>
<evidence type="ECO:0000256" key="4">
    <source>
        <dbReference type="PROSITE-ProRule" id="PRU00409"/>
    </source>
</evidence>
<dbReference type="Proteomes" id="UP001183619">
    <property type="component" value="Unassembled WGS sequence"/>
</dbReference>
<evidence type="ECO:0000256" key="1">
    <source>
        <dbReference type="ARBA" id="ARBA00022598"/>
    </source>
</evidence>
<evidence type="ECO:0000313" key="7">
    <source>
        <dbReference type="Proteomes" id="UP001183619"/>
    </source>
</evidence>
<reference evidence="6 7" key="1">
    <citation type="submission" date="2023-07" db="EMBL/GenBank/DDBJ databases">
        <title>Sequencing the genomes of 1000 actinobacteria strains.</title>
        <authorList>
            <person name="Klenk H.-P."/>
        </authorList>
    </citation>
    <scope>NUCLEOTIDE SEQUENCE [LARGE SCALE GENOMIC DNA]</scope>
    <source>
        <strain evidence="6 7">DSM 44508</strain>
    </source>
</reference>
<evidence type="ECO:0000256" key="3">
    <source>
        <dbReference type="ARBA" id="ARBA00022840"/>
    </source>
</evidence>
<dbReference type="PROSITE" id="PS50975">
    <property type="entry name" value="ATP_GRASP"/>
    <property type="match status" value="1"/>
</dbReference>
<keyword evidence="2 4" id="KW-0547">Nucleotide-binding</keyword>
<keyword evidence="7" id="KW-1185">Reference proteome</keyword>
<comment type="caution">
    <text evidence="6">The sequence shown here is derived from an EMBL/GenBank/DDBJ whole genome shotgun (WGS) entry which is preliminary data.</text>
</comment>
<name>A0ABU2B846_9CORY</name>
<dbReference type="Gene3D" id="3.30.470.20">
    <property type="entry name" value="ATP-grasp fold, B domain"/>
    <property type="match status" value="1"/>
</dbReference>
<protein>
    <recommendedName>
        <fullName evidence="5">ATP-grasp domain-containing protein</fullName>
    </recommendedName>
</protein>
<gene>
    <name evidence="6" type="ORF">J2S37_001099</name>
</gene>
<dbReference type="PANTHER" id="PTHR43585">
    <property type="entry name" value="FUMIPYRROLE BIOSYNTHESIS PROTEIN C"/>
    <property type="match status" value="1"/>
</dbReference>
<dbReference type="EMBL" id="JAVDYF010000001">
    <property type="protein sequence ID" value="MDR7354561.1"/>
    <property type="molecule type" value="Genomic_DNA"/>
</dbReference>
<evidence type="ECO:0000256" key="2">
    <source>
        <dbReference type="ARBA" id="ARBA00022741"/>
    </source>
</evidence>
<evidence type="ECO:0000259" key="5">
    <source>
        <dbReference type="PROSITE" id="PS50975"/>
    </source>
</evidence>
<dbReference type="SUPFAM" id="SSF56059">
    <property type="entry name" value="Glutathione synthetase ATP-binding domain-like"/>
    <property type="match status" value="1"/>
</dbReference>
<evidence type="ECO:0000313" key="6">
    <source>
        <dbReference type="EMBL" id="MDR7354561.1"/>
    </source>
</evidence>
<keyword evidence="1" id="KW-0436">Ligase</keyword>
<accession>A0ABU2B846</accession>
<organism evidence="6 7">
    <name type="scientific">Corynebacterium felinum</name>
    <dbReference type="NCBI Taxonomy" id="131318"/>
    <lineage>
        <taxon>Bacteria</taxon>
        <taxon>Bacillati</taxon>
        <taxon>Actinomycetota</taxon>
        <taxon>Actinomycetes</taxon>
        <taxon>Mycobacteriales</taxon>
        <taxon>Corynebacteriaceae</taxon>
        <taxon>Corynebacterium</taxon>
    </lineage>
</organism>
<dbReference type="InterPro" id="IPR011761">
    <property type="entry name" value="ATP-grasp"/>
</dbReference>
<feature type="domain" description="ATP-grasp" evidence="5">
    <location>
        <begin position="93"/>
        <end position="285"/>
    </location>
</feature>
<keyword evidence="3 4" id="KW-0067">ATP-binding</keyword>